<dbReference type="PANTHER" id="PTHR33144:SF50">
    <property type="entry name" value="OS03G0714750 PROTEIN"/>
    <property type="match status" value="1"/>
</dbReference>
<evidence type="ECO:0000313" key="1">
    <source>
        <dbReference type="Proteomes" id="UP001515500"/>
    </source>
</evidence>
<protein>
    <submittedName>
        <fullName evidence="2">Uncharacterized protein LOC120271605</fullName>
    </submittedName>
</protein>
<sequence>MLDVWEMNAEKRIAVQLNAQYIPIGDESCTLSRFIGSMIRKFSFAPIDYTSWKEMPIKKISEMWDVVESKFQFVPYKDESDEEITEEMLQKQFKVAKSWVFKNMSGKWRQWKNYLKSTGFDPSKTVDEMAEELLDSRVDKDQFKKIVGYWCSEKAKEISIINQANRLKLEEPHCTGTKSFARIMDEKSKDANGIPPSRAQMYILSRTKKEGTIVSQKAAEVVEQMKIHMNDSSDSSNKNGWSWENDVYAKVKGPEKRGRVRCVGDVYASSSKSGSSTQRNEEVLSLKSYVNGLEQKLELQSQVINQHHKY</sequence>
<organism evidence="1 2">
    <name type="scientific">Dioscorea cayennensis subsp. rotundata</name>
    <name type="common">White Guinea yam</name>
    <name type="synonym">Dioscorea rotundata</name>
    <dbReference type="NCBI Taxonomy" id="55577"/>
    <lineage>
        <taxon>Eukaryota</taxon>
        <taxon>Viridiplantae</taxon>
        <taxon>Streptophyta</taxon>
        <taxon>Embryophyta</taxon>
        <taxon>Tracheophyta</taxon>
        <taxon>Spermatophyta</taxon>
        <taxon>Magnoliopsida</taxon>
        <taxon>Liliopsida</taxon>
        <taxon>Dioscoreales</taxon>
        <taxon>Dioscoreaceae</taxon>
        <taxon>Dioscorea</taxon>
    </lineage>
</organism>
<evidence type="ECO:0000313" key="2">
    <source>
        <dbReference type="RefSeq" id="XP_039134219.1"/>
    </source>
</evidence>
<dbReference type="Proteomes" id="UP001515500">
    <property type="component" value="Chromosome 11"/>
</dbReference>
<dbReference type="AlphaFoldDB" id="A0AB40C6U5"/>
<proteinExistence type="predicted"/>
<dbReference type="Pfam" id="PF03004">
    <property type="entry name" value="Transposase_24"/>
    <property type="match status" value="1"/>
</dbReference>
<keyword evidence="1" id="KW-1185">Reference proteome</keyword>
<gene>
    <name evidence="2" type="primary">LOC120271605</name>
</gene>
<dbReference type="RefSeq" id="XP_039134219.1">
    <property type="nucleotide sequence ID" value="XM_039278285.1"/>
</dbReference>
<accession>A0AB40C6U5</accession>
<dbReference type="PANTHER" id="PTHR33144">
    <property type="entry name" value="OS10G0409366 PROTEIN-RELATED"/>
    <property type="match status" value="1"/>
</dbReference>
<dbReference type="GeneID" id="120271605"/>
<reference evidence="2" key="1">
    <citation type="submission" date="2025-08" db="UniProtKB">
        <authorList>
            <consortium name="RefSeq"/>
        </authorList>
    </citation>
    <scope>IDENTIFICATION</scope>
</reference>
<name>A0AB40C6U5_DIOCR</name>
<dbReference type="InterPro" id="IPR004252">
    <property type="entry name" value="Probable_transposase_24"/>
</dbReference>